<protein>
    <submittedName>
        <fullName evidence="1">Uncharacterized protein</fullName>
    </submittedName>
</protein>
<name>A0AAI9USX7_9PEZI</name>
<gene>
    <name evidence="1" type="ORF">CCUS01_08428</name>
</gene>
<accession>A0AAI9USX7</accession>
<reference evidence="1" key="1">
    <citation type="submission" date="2016-11" db="EMBL/GenBank/DDBJ databases">
        <title>The genome sequence of Colletotrichum cuscutae.</title>
        <authorList>
            <person name="Baroncelli R."/>
        </authorList>
    </citation>
    <scope>NUCLEOTIDE SEQUENCE</scope>
    <source>
        <strain evidence="1">IMI 304802</strain>
    </source>
</reference>
<comment type="caution">
    <text evidence="1">The sequence shown here is derived from an EMBL/GenBank/DDBJ whole genome shotgun (WGS) entry which is preliminary data.</text>
</comment>
<organism evidence="1 2">
    <name type="scientific">Colletotrichum cuscutae</name>
    <dbReference type="NCBI Taxonomy" id="1209917"/>
    <lineage>
        <taxon>Eukaryota</taxon>
        <taxon>Fungi</taxon>
        <taxon>Dikarya</taxon>
        <taxon>Ascomycota</taxon>
        <taxon>Pezizomycotina</taxon>
        <taxon>Sordariomycetes</taxon>
        <taxon>Hypocreomycetidae</taxon>
        <taxon>Glomerellales</taxon>
        <taxon>Glomerellaceae</taxon>
        <taxon>Colletotrichum</taxon>
        <taxon>Colletotrichum acutatum species complex</taxon>
    </lineage>
</organism>
<keyword evidence="2" id="KW-1185">Reference proteome</keyword>
<evidence type="ECO:0000313" key="2">
    <source>
        <dbReference type="Proteomes" id="UP001239213"/>
    </source>
</evidence>
<dbReference type="Proteomes" id="UP001239213">
    <property type="component" value="Unassembled WGS sequence"/>
</dbReference>
<dbReference type="AlphaFoldDB" id="A0AAI9USX7"/>
<sequence length="184" mass="20347">MRETFGGQRKLFLQCLRSKDYALGVQRLKRVSACDQDGSERREISLPQVKLFFAPLRFRAQIGKHAFNSSNQTPSEDSNIYRVAYQNTDFTETGRKARDTGILRSATGICMGNNCKIKSDIGGICKQGVHQALGARLQMSSDSPTPGALTLTSAFSSPYFEKADRFTLRLSTPATLRADKSINA</sequence>
<evidence type="ECO:0000313" key="1">
    <source>
        <dbReference type="EMBL" id="KAK1463023.1"/>
    </source>
</evidence>
<dbReference type="EMBL" id="MPDP01000268">
    <property type="protein sequence ID" value="KAK1463023.1"/>
    <property type="molecule type" value="Genomic_DNA"/>
</dbReference>
<proteinExistence type="predicted"/>